<gene>
    <name evidence="2" type="ORF">EBO15_31165</name>
</gene>
<comment type="caution">
    <text evidence="2">The sequence shown here is derived from an EMBL/GenBank/DDBJ whole genome shotgun (WGS) entry which is preliminary data.</text>
</comment>
<name>A0A3M2LQW3_9ACTN</name>
<dbReference type="InterPro" id="IPR054472">
    <property type="entry name" value="WHD"/>
</dbReference>
<keyword evidence="3" id="KW-1185">Reference proteome</keyword>
<dbReference type="GO" id="GO:0005524">
    <property type="term" value="F:ATP binding"/>
    <property type="evidence" value="ECO:0007669"/>
    <property type="project" value="UniProtKB-KW"/>
</dbReference>
<accession>A0A3M2LQW3</accession>
<dbReference type="Pfam" id="PF00004">
    <property type="entry name" value="AAA"/>
    <property type="match status" value="1"/>
</dbReference>
<dbReference type="InterPro" id="IPR003959">
    <property type="entry name" value="ATPase_AAA_core"/>
</dbReference>
<keyword evidence="2" id="KW-0547">Nucleotide-binding</keyword>
<organism evidence="2 3">
    <name type="scientific">Actinomadura harenae</name>
    <dbReference type="NCBI Taxonomy" id="2483351"/>
    <lineage>
        <taxon>Bacteria</taxon>
        <taxon>Bacillati</taxon>
        <taxon>Actinomycetota</taxon>
        <taxon>Actinomycetes</taxon>
        <taxon>Streptosporangiales</taxon>
        <taxon>Thermomonosporaceae</taxon>
        <taxon>Actinomadura</taxon>
    </lineage>
</organism>
<evidence type="ECO:0000313" key="3">
    <source>
        <dbReference type="Proteomes" id="UP000282674"/>
    </source>
</evidence>
<dbReference type="SUPFAM" id="SSF52540">
    <property type="entry name" value="P-loop containing nucleoside triphosphate hydrolases"/>
    <property type="match status" value="1"/>
</dbReference>
<dbReference type="PANTHER" id="PTHR46411">
    <property type="entry name" value="FAMILY ATPASE, PUTATIVE-RELATED"/>
    <property type="match status" value="1"/>
</dbReference>
<dbReference type="Gene3D" id="3.40.50.300">
    <property type="entry name" value="P-loop containing nucleotide triphosphate hydrolases"/>
    <property type="match status" value="1"/>
</dbReference>
<dbReference type="CDD" id="cd19481">
    <property type="entry name" value="RecA-like_protease"/>
    <property type="match status" value="1"/>
</dbReference>
<evidence type="ECO:0000259" key="1">
    <source>
        <dbReference type="SMART" id="SM00382"/>
    </source>
</evidence>
<sequence>MSGLRPGENGYLEARLGLLRERVRLLVEDRGSDDPTAADPFRGLYLAPDTAMRLAEGPPPAPGRDPDHDRAVHALNVHASNVGASNVREAIPYRLAEVFGLGELDVEILLIAAAPDVDRSFEPLYGYLNDDVSRRRATVGLALDLCGLPAGSASARARFAAASPLVAGGLIVVDEDDRPFLGRSLRVPDRVVEHLLGGDALDPGLLGAVTLEPPSAPSAETGEDGSAHLARLLKDGGATASGTSLVYLRESRPGVGAAVACRAFDVAGLPVLRADTERLEPALVPALVREARLRGAGIVAGPLQDGALVRAFATAAAAGPRPVWVLLSGAQPYDPAWSEAQPLVLEVAARAEAGAWRAELARLGADVTALGFDLAAATATYRFDAPQVRRAVRAALDHAALEDVPLTAAHLHRGARLQNATGLQKHARRIRPAVGWDDLVLPDEQRGRLGELVTRARHRDRVLGEWRLRSGGGRGRGVVAMFAGESGTGKTMSSEVVAAELGLDLYVVELSAVVDKFVGETEKNLERIFTEADRLDAVLLFDEADAVFGKRSEVKDSHDRYANLESAYLLQRLESFDGIAILTTNLRANIDDAFTRRLDLVVDFPFPEPRQRRALWEHALAPPVPCGDDIDLTRCAAEFELSGGAIRSAATTAAYLAAGAGRPVAMADVLAGARREYRKMGRLLPGTEF</sequence>
<protein>
    <submittedName>
        <fullName evidence="2">ATP-binding protein</fullName>
    </submittedName>
</protein>
<dbReference type="InterPro" id="IPR027417">
    <property type="entry name" value="P-loop_NTPase"/>
</dbReference>
<dbReference type="SMART" id="SM00382">
    <property type="entry name" value="AAA"/>
    <property type="match status" value="1"/>
</dbReference>
<keyword evidence="2" id="KW-0067">ATP-binding</keyword>
<dbReference type="AlphaFoldDB" id="A0A3M2LQW3"/>
<dbReference type="Proteomes" id="UP000282674">
    <property type="component" value="Unassembled WGS sequence"/>
</dbReference>
<reference evidence="2 3" key="1">
    <citation type="submission" date="2018-10" db="EMBL/GenBank/DDBJ databases">
        <title>Isolation from soil.</title>
        <authorList>
            <person name="Hu J."/>
        </authorList>
    </citation>
    <scope>NUCLEOTIDE SEQUENCE [LARGE SCALE GENOMIC DNA]</scope>
    <source>
        <strain evidence="2 3">NEAU-Ht49</strain>
    </source>
</reference>
<proteinExistence type="predicted"/>
<feature type="domain" description="AAA+ ATPase" evidence="1">
    <location>
        <begin position="476"/>
        <end position="608"/>
    </location>
</feature>
<dbReference type="OrthoDB" id="9802352at2"/>
<dbReference type="Pfam" id="PF22977">
    <property type="entry name" value="WHD"/>
    <property type="match status" value="1"/>
</dbReference>
<dbReference type="PANTHER" id="PTHR46411:SF3">
    <property type="entry name" value="AAA+ ATPASE DOMAIN-CONTAINING PROTEIN"/>
    <property type="match status" value="1"/>
</dbReference>
<evidence type="ECO:0000313" key="2">
    <source>
        <dbReference type="EMBL" id="RMI38933.1"/>
    </source>
</evidence>
<dbReference type="RefSeq" id="WP_122198051.1">
    <property type="nucleotide sequence ID" value="NZ_JBHSKC010000009.1"/>
</dbReference>
<dbReference type="InterPro" id="IPR003593">
    <property type="entry name" value="AAA+_ATPase"/>
</dbReference>
<dbReference type="GO" id="GO:0016887">
    <property type="term" value="F:ATP hydrolysis activity"/>
    <property type="evidence" value="ECO:0007669"/>
    <property type="project" value="InterPro"/>
</dbReference>
<dbReference type="EMBL" id="RFFG01000076">
    <property type="protein sequence ID" value="RMI38933.1"/>
    <property type="molecule type" value="Genomic_DNA"/>
</dbReference>